<dbReference type="HOGENOM" id="CLU_065155_3_1_9"/>
<dbReference type="Pfam" id="PF13189">
    <property type="entry name" value="Cytidylate_kin2"/>
    <property type="match status" value="1"/>
</dbReference>
<dbReference type="OrthoDB" id="9781180at2"/>
<gene>
    <name evidence="1" type="ORF">EubceDRAFT1_0615</name>
</gene>
<dbReference type="Proteomes" id="UP000005753">
    <property type="component" value="Chromosome"/>
</dbReference>
<evidence type="ECO:0000313" key="1">
    <source>
        <dbReference type="EMBL" id="EIM56454.1"/>
    </source>
</evidence>
<dbReference type="EMBL" id="CM001487">
    <property type="protein sequence ID" value="EIM56454.1"/>
    <property type="molecule type" value="Genomic_DNA"/>
</dbReference>
<protein>
    <submittedName>
        <fullName evidence="1">Cytidylate kinase</fullName>
    </submittedName>
</protein>
<organism evidence="1 2">
    <name type="scientific">Eubacterium cellulosolvens (strain ATCC 43171 / JCM 9499 / 6)</name>
    <name type="common">Cillobacterium cellulosolvens</name>
    <dbReference type="NCBI Taxonomy" id="633697"/>
    <lineage>
        <taxon>Bacteria</taxon>
        <taxon>Bacillati</taxon>
        <taxon>Bacillota</taxon>
        <taxon>Clostridia</taxon>
        <taxon>Eubacteriales</taxon>
        <taxon>Eubacteriaceae</taxon>
        <taxon>Eubacterium</taxon>
    </lineage>
</organism>
<dbReference type="STRING" id="633697.EubceDRAFT1_0615"/>
<evidence type="ECO:0000313" key="2">
    <source>
        <dbReference type="Proteomes" id="UP000005753"/>
    </source>
</evidence>
<dbReference type="InterPro" id="IPR027417">
    <property type="entry name" value="P-loop_NTPase"/>
</dbReference>
<sequence length="208" mass="23141">MEDTKRLPVITISRQYAALGRTIARGLQERLGIPFYDKDFVTKTAEMSGYSEEDIVREGEAMSRGAQFMNTLLNNAAVYTSSYDGIYEAQKKVVLELAKEPCIIIGRCAGHILKEAGIPSFNIYLHADVEDRIERARALGENNGMELAKYIAKRDALRNTYYKKYTGIDMGHSHSYTIGLDVGKLDARTCLDILVPAIKAAKLSGPRV</sequence>
<reference evidence="1 2" key="2">
    <citation type="submission" date="2012-02" db="EMBL/GenBank/DDBJ databases">
        <title>Improved High-Quality Draft sequence of Eubacterium cellulosolvens 6.</title>
        <authorList>
            <consortium name="US DOE Joint Genome Institute"/>
            <person name="Lucas S."/>
            <person name="Han J."/>
            <person name="Lapidus A."/>
            <person name="Cheng J.-F."/>
            <person name="Goodwin L."/>
            <person name="Pitluck S."/>
            <person name="Peters L."/>
            <person name="Mikhailova N."/>
            <person name="Gu W."/>
            <person name="Detter J.C."/>
            <person name="Han C."/>
            <person name="Tapia R."/>
            <person name="Land M."/>
            <person name="Hauser L."/>
            <person name="Kyrpides N."/>
            <person name="Ivanova N."/>
            <person name="Pagani I."/>
            <person name="Johnson E."/>
            <person name="Mukhopadhyay B."/>
            <person name="Anderson I."/>
            <person name="Woyke T."/>
        </authorList>
    </citation>
    <scope>NUCLEOTIDE SEQUENCE [LARGE SCALE GENOMIC DNA]</scope>
    <source>
        <strain evidence="1 2">6</strain>
    </source>
</reference>
<dbReference type="SUPFAM" id="SSF52540">
    <property type="entry name" value="P-loop containing nucleoside triphosphate hydrolases"/>
    <property type="match status" value="1"/>
</dbReference>
<keyword evidence="2" id="KW-1185">Reference proteome</keyword>
<keyword evidence="1" id="KW-0418">Kinase</keyword>
<accession>I5ARN1</accession>
<name>I5ARN1_EUBC6</name>
<dbReference type="Gene3D" id="3.40.50.300">
    <property type="entry name" value="P-loop containing nucleotide triphosphate hydrolases"/>
    <property type="match status" value="1"/>
</dbReference>
<reference evidence="1 2" key="1">
    <citation type="submission" date="2010-08" db="EMBL/GenBank/DDBJ databases">
        <authorList>
            <consortium name="US DOE Joint Genome Institute (JGI-PGF)"/>
            <person name="Lucas S."/>
            <person name="Copeland A."/>
            <person name="Lapidus A."/>
            <person name="Cheng J.-F."/>
            <person name="Bruce D."/>
            <person name="Goodwin L."/>
            <person name="Pitluck S."/>
            <person name="Land M.L."/>
            <person name="Hauser L."/>
            <person name="Chang Y.-J."/>
            <person name="Anderson I.J."/>
            <person name="Johnson E."/>
            <person name="Mulhopadhyay B."/>
            <person name="Kyrpides N."/>
            <person name="Woyke T.J."/>
        </authorList>
    </citation>
    <scope>NUCLEOTIDE SEQUENCE [LARGE SCALE GENOMIC DNA]</scope>
    <source>
        <strain evidence="1 2">6</strain>
    </source>
</reference>
<keyword evidence="1" id="KW-0808">Transferase</keyword>
<proteinExistence type="predicted"/>
<dbReference type="GO" id="GO:0016301">
    <property type="term" value="F:kinase activity"/>
    <property type="evidence" value="ECO:0007669"/>
    <property type="project" value="UniProtKB-KW"/>
</dbReference>
<dbReference type="eggNOG" id="COG1102">
    <property type="taxonomic scope" value="Bacteria"/>
</dbReference>
<dbReference type="AlphaFoldDB" id="I5ARN1"/>